<feature type="signal peptide" evidence="2">
    <location>
        <begin position="1"/>
        <end position="20"/>
    </location>
</feature>
<dbReference type="PROSITE" id="PS51257">
    <property type="entry name" value="PROKAR_LIPOPROTEIN"/>
    <property type="match status" value="1"/>
</dbReference>
<gene>
    <name evidence="3" type="ORF">MARGE09_P0773</name>
</gene>
<feature type="region of interest" description="Disordered" evidence="1">
    <location>
        <begin position="33"/>
        <end position="60"/>
    </location>
</feature>
<keyword evidence="2" id="KW-0732">Signal</keyword>
<evidence type="ECO:0000313" key="4">
    <source>
        <dbReference type="Proteomes" id="UP001320119"/>
    </source>
</evidence>
<dbReference type="Proteomes" id="UP001320119">
    <property type="component" value="Chromosome"/>
</dbReference>
<proteinExistence type="predicted"/>
<evidence type="ECO:0000256" key="2">
    <source>
        <dbReference type="SAM" id="SignalP"/>
    </source>
</evidence>
<keyword evidence="4" id="KW-1185">Reference proteome</keyword>
<dbReference type="AlphaFoldDB" id="A0AAN2BJ38"/>
<dbReference type="Gene3D" id="3.30.60.30">
    <property type="match status" value="1"/>
</dbReference>
<evidence type="ECO:0000313" key="3">
    <source>
        <dbReference type="EMBL" id="BCD96573.1"/>
    </source>
</evidence>
<sequence>MNMKKTANMAISSLALALLAGCDGATITIDVDPHSSSSSSVQQSSSSVEQSSSSSSVHICDSDMPPPGAPACYMITPECDDTMACAIEFRTSDYCGVRGLNAEIVDVPGLESCEAIEYWDYSTCKGLDGATFLTTTLGEGGATPEGTSQMHWRFTFEEGQVRLMQSDFGISGNYYCRNDQVIVTLDHGPEIEHVLDIDARLYQFTFDPLGTGEKIYENTYGQLPDNFDDCRKVAGNHYVLQNEATSPLENYYLNFNTAPNSVTYSDGTKEESGFYDCDMGTLHVHTPSHDEYPLQVDVAEDGSSVTIRGLNSITLPIENPTPGFCTKEYAPVCGTQAVQCLTAPCPPLHKTYGNQCEAESSNETVLFEGECGKLEGAPVESLPVACIALFDPVCAKKHNPSVACVTEPCPTYEYKTFGNSCEAAAQFAAFSFADSCDTYSLEGRLSFEDTPVRLDVNDDKALQSITLISATIKDDVLTAKVAYSGCDVQAINFTVDTAFLESFPVQANNYFSKTVNDACQAYFEQEYSFDLLPLQAAYKALYQADSGEISLRGVGSYSF</sequence>
<evidence type="ECO:0008006" key="5">
    <source>
        <dbReference type="Google" id="ProtNLM"/>
    </source>
</evidence>
<organism evidence="3 4">
    <name type="scientific">Marinagarivorans cellulosilyticus</name>
    <dbReference type="NCBI Taxonomy" id="2721545"/>
    <lineage>
        <taxon>Bacteria</taxon>
        <taxon>Pseudomonadati</taxon>
        <taxon>Pseudomonadota</taxon>
        <taxon>Gammaproteobacteria</taxon>
        <taxon>Cellvibrionales</taxon>
        <taxon>Cellvibrionaceae</taxon>
        <taxon>Marinagarivorans</taxon>
    </lineage>
</organism>
<dbReference type="CDD" id="cd00104">
    <property type="entry name" value="KAZAL_FS"/>
    <property type="match status" value="1"/>
</dbReference>
<evidence type="ECO:0000256" key="1">
    <source>
        <dbReference type="SAM" id="MobiDB-lite"/>
    </source>
</evidence>
<reference evidence="3 4" key="1">
    <citation type="journal article" date="2022" name="IScience">
        <title>An ultrasensitive nanofiber-based assay for enzymatic hydrolysis and deep-sea microbial degradation of cellulose.</title>
        <authorList>
            <person name="Tsudome M."/>
            <person name="Tachioka M."/>
            <person name="Miyazaki M."/>
            <person name="Uchimura K."/>
            <person name="Tsuda M."/>
            <person name="Takaki Y."/>
            <person name="Deguchi S."/>
        </authorList>
    </citation>
    <scope>NUCLEOTIDE SEQUENCE [LARGE SCALE GENOMIC DNA]</scope>
    <source>
        <strain evidence="3 4">GE09</strain>
    </source>
</reference>
<name>A0AAN2BJ38_9GAMM</name>
<feature type="chain" id="PRO_5042948672" description="Kazal-like domain-containing protein" evidence="2">
    <location>
        <begin position="21"/>
        <end position="559"/>
    </location>
</feature>
<feature type="compositionally biased region" description="Low complexity" evidence="1">
    <location>
        <begin position="35"/>
        <end position="57"/>
    </location>
</feature>
<dbReference type="EMBL" id="AP023086">
    <property type="protein sequence ID" value="BCD96573.1"/>
    <property type="molecule type" value="Genomic_DNA"/>
</dbReference>
<protein>
    <recommendedName>
        <fullName evidence="5">Kazal-like domain-containing protein</fullName>
    </recommendedName>
</protein>
<dbReference type="KEGG" id="marq:MARGE09_P0773"/>
<dbReference type="RefSeq" id="WP_236986069.1">
    <property type="nucleotide sequence ID" value="NZ_AP023086.1"/>
</dbReference>
<accession>A0AAN2BJ38</accession>